<dbReference type="Proteomes" id="UP000593564">
    <property type="component" value="Unassembled WGS sequence"/>
</dbReference>
<comment type="caution">
    <text evidence="1">The sequence shown here is derived from an EMBL/GenBank/DDBJ whole genome shotgun (WGS) entry which is preliminary data.</text>
</comment>
<proteinExistence type="predicted"/>
<gene>
    <name evidence="1" type="ORF">HYC85_020492</name>
</gene>
<reference evidence="2" key="1">
    <citation type="journal article" date="2020" name="Nat. Commun.">
        <title>Genome assembly of wild tea tree DASZ reveals pedigree and selection history of tea varieties.</title>
        <authorList>
            <person name="Zhang W."/>
            <person name="Zhang Y."/>
            <person name="Qiu H."/>
            <person name="Guo Y."/>
            <person name="Wan H."/>
            <person name="Zhang X."/>
            <person name="Scossa F."/>
            <person name="Alseekh S."/>
            <person name="Zhang Q."/>
            <person name="Wang P."/>
            <person name="Xu L."/>
            <person name="Schmidt M.H."/>
            <person name="Jia X."/>
            <person name="Li D."/>
            <person name="Zhu A."/>
            <person name="Guo F."/>
            <person name="Chen W."/>
            <person name="Ni D."/>
            <person name="Usadel B."/>
            <person name="Fernie A.R."/>
            <person name="Wen W."/>
        </authorList>
    </citation>
    <scope>NUCLEOTIDE SEQUENCE [LARGE SCALE GENOMIC DNA]</scope>
    <source>
        <strain evidence="2">cv. G240</strain>
    </source>
</reference>
<sequence length="77" mass="8767">MEGSVVEGESEDENDKQCKAALDKLEKASEDTILGQTCHKHENLNKLYLGFVFSWISEVHNFLIHTLHISLHRSCVL</sequence>
<dbReference type="AlphaFoldDB" id="A0A7J7GQ70"/>
<reference evidence="1 2" key="2">
    <citation type="submission" date="2020-07" db="EMBL/GenBank/DDBJ databases">
        <title>Genome assembly of wild tea tree DASZ reveals pedigree and selection history of tea varieties.</title>
        <authorList>
            <person name="Zhang W."/>
        </authorList>
    </citation>
    <scope>NUCLEOTIDE SEQUENCE [LARGE SCALE GENOMIC DNA]</scope>
    <source>
        <strain evidence="2">cv. G240</strain>
        <tissue evidence="1">Leaf</tissue>
    </source>
</reference>
<organism evidence="1 2">
    <name type="scientific">Camellia sinensis</name>
    <name type="common">Tea plant</name>
    <name type="synonym">Thea sinensis</name>
    <dbReference type="NCBI Taxonomy" id="4442"/>
    <lineage>
        <taxon>Eukaryota</taxon>
        <taxon>Viridiplantae</taxon>
        <taxon>Streptophyta</taxon>
        <taxon>Embryophyta</taxon>
        <taxon>Tracheophyta</taxon>
        <taxon>Spermatophyta</taxon>
        <taxon>Magnoliopsida</taxon>
        <taxon>eudicotyledons</taxon>
        <taxon>Gunneridae</taxon>
        <taxon>Pentapetalae</taxon>
        <taxon>asterids</taxon>
        <taxon>Ericales</taxon>
        <taxon>Theaceae</taxon>
        <taxon>Camellia</taxon>
    </lineage>
</organism>
<name>A0A7J7GQ70_CAMSI</name>
<accession>A0A7J7GQ70</accession>
<evidence type="ECO:0000313" key="1">
    <source>
        <dbReference type="EMBL" id="KAF5942850.1"/>
    </source>
</evidence>
<dbReference type="EMBL" id="JACBKZ010000009">
    <property type="protein sequence ID" value="KAF5942850.1"/>
    <property type="molecule type" value="Genomic_DNA"/>
</dbReference>
<protein>
    <submittedName>
        <fullName evidence="1">Uncharacterized protein</fullName>
    </submittedName>
</protein>
<evidence type="ECO:0000313" key="2">
    <source>
        <dbReference type="Proteomes" id="UP000593564"/>
    </source>
</evidence>
<keyword evidence="2" id="KW-1185">Reference proteome</keyword>